<dbReference type="PANTHER" id="PTHR13799">
    <property type="entry name" value="NGG1 INTERACTING FACTOR 3"/>
    <property type="match status" value="1"/>
</dbReference>
<feature type="binding site" evidence="5">
    <location>
        <position position="230"/>
    </location>
    <ligand>
        <name>a divalent metal cation</name>
        <dbReference type="ChEBI" id="CHEBI:60240"/>
        <label>1</label>
    </ligand>
</feature>
<evidence type="ECO:0000256" key="4">
    <source>
        <dbReference type="ARBA" id="ARBA00022723"/>
    </source>
</evidence>
<feature type="binding site" evidence="5">
    <location>
        <position position="65"/>
    </location>
    <ligand>
        <name>a divalent metal cation</name>
        <dbReference type="ChEBI" id="CHEBI:60240"/>
        <label>1</label>
    </ligand>
</feature>
<dbReference type="FunFam" id="3.40.1390.30:FF:000001">
    <property type="entry name" value="GTP cyclohydrolase 1 type 2"/>
    <property type="match status" value="1"/>
</dbReference>
<comment type="subunit">
    <text evidence="2">Homohexamer.</text>
</comment>
<dbReference type="OrthoDB" id="9792792at2"/>
<protein>
    <recommendedName>
        <fullName evidence="3">GTP cyclohydrolase 1 type 2 homolog</fullName>
    </recommendedName>
</protein>
<name>A0A387AT58_9LACO</name>
<dbReference type="GO" id="GO:0005737">
    <property type="term" value="C:cytoplasm"/>
    <property type="evidence" value="ECO:0007669"/>
    <property type="project" value="TreeGrafter"/>
</dbReference>
<dbReference type="NCBIfam" id="TIGR00486">
    <property type="entry name" value="YbgI_SA1388"/>
    <property type="match status" value="1"/>
</dbReference>
<dbReference type="RefSeq" id="WP_120784307.1">
    <property type="nucleotide sequence ID" value="NZ_CP032626.1"/>
</dbReference>
<proteinExistence type="inferred from homology"/>
<gene>
    <name evidence="6" type="ORF">D7I45_03155</name>
</gene>
<dbReference type="Pfam" id="PF01784">
    <property type="entry name" value="DUF34_NIF3"/>
    <property type="match status" value="1"/>
</dbReference>
<dbReference type="GO" id="GO:0046872">
    <property type="term" value="F:metal ion binding"/>
    <property type="evidence" value="ECO:0007669"/>
    <property type="project" value="UniProtKB-KW"/>
</dbReference>
<keyword evidence="7" id="KW-1185">Reference proteome</keyword>
<dbReference type="InterPro" id="IPR002678">
    <property type="entry name" value="DUF34/NIF3"/>
</dbReference>
<feature type="binding site" evidence="5">
    <location>
        <position position="227"/>
    </location>
    <ligand>
        <name>a divalent metal cation</name>
        <dbReference type="ChEBI" id="CHEBI:60240"/>
        <label>1</label>
    </ligand>
</feature>
<dbReference type="InterPro" id="IPR036069">
    <property type="entry name" value="DUF34/NIF3_sf"/>
</dbReference>
<comment type="similarity">
    <text evidence="1">Belongs to the GTP cyclohydrolase I type 2/NIF3 family.</text>
</comment>
<evidence type="ECO:0000313" key="6">
    <source>
        <dbReference type="EMBL" id="AYF92539.1"/>
    </source>
</evidence>
<dbReference type="SUPFAM" id="SSF102705">
    <property type="entry name" value="NIF3 (NGG1p interacting factor 3)-like"/>
    <property type="match status" value="1"/>
</dbReference>
<dbReference type="KEGG" id="abom:D7I45_03155"/>
<keyword evidence="4 5" id="KW-0479">Metal-binding</keyword>
<feature type="binding site" evidence="5">
    <location>
        <position position="103"/>
    </location>
    <ligand>
        <name>a divalent metal cation</name>
        <dbReference type="ChEBI" id="CHEBI:60240"/>
        <label>1</label>
    </ligand>
</feature>
<dbReference type="EMBL" id="CP032626">
    <property type="protein sequence ID" value="AYF92539.1"/>
    <property type="molecule type" value="Genomic_DNA"/>
</dbReference>
<dbReference type="Proteomes" id="UP000272003">
    <property type="component" value="Chromosome"/>
</dbReference>
<dbReference type="Gene3D" id="3.40.1390.30">
    <property type="entry name" value="NIF3 (NGG1p interacting factor 3)-like"/>
    <property type="match status" value="2"/>
</dbReference>
<feature type="binding site" evidence="5">
    <location>
        <position position="64"/>
    </location>
    <ligand>
        <name>a divalent metal cation</name>
        <dbReference type="ChEBI" id="CHEBI:60240"/>
        <label>2</label>
    </ligand>
</feature>
<evidence type="ECO:0000256" key="2">
    <source>
        <dbReference type="ARBA" id="ARBA00011643"/>
    </source>
</evidence>
<evidence type="ECO:0000256" key="5">
    <source>
        <dbReference type="PIRSR" id="PIRSR602678-1"/>
    </source>
</evidence>
<dbReference type="PANTHER" id="PTHR13799:SF14">
    <property type="entry name" value="GTP CYCLOHYDROLASE 1 TYPE 2 HOMOLOG"/>
    <property type="match status" value="1"/>
</dbReference>
<organism evidence="6 7">
    <name type="scientific">Apilactobacillus bombintestini</name>
    <dbReference type="NCBI Taxonomy" id="2419772"/>
    <lineage>
        <taxon>Bacteria</taxon>
        <taxon>Bacillati</taxon>
        <taxon>Bacillota</taxon>
        <taxon>Bacilli</taxon>
        <taxon>Lactobacillales</taxon>
        <taxon>Lactobacillaceae</taxon>
        <taxon>Apilactobacillus</taxon>
    </lineage>
</organism>
<evidence type="ECO:0000256" key="3">
    <source>
        <dbReference type="ARBA" id="ARBA00022112"/>
    </source>
</evidence>
<accession>A0A387AT58</accession>
<evidence type="ECO:0000256" key="1">
    <source>
        <dbReference type="ARBA" id="ARBA00006964"/>
    </source>
</evidence>
<reference evidence="6 7" key="1">
    <citation type="submission" date="2018-09" db="EMBL/GenBank/DDBJ databases">
        <title>Genome sequencing of strain BHWM-4.</title>
        <authorList>
            <person name="Heo J."/>
            <person name="Kim S.-J."/>
            <person name="Kwon S.-W."/>
        </authorList>
    </citation>
    <scope>NUCLEOTIDE SEQUENCE [LARGE SCALE GENOMIC DNA]</scope>
    <source>
        <strain evidence="6 7">BHWM-4</strain>
    </source>
</reference>
<evidence type="ECO:0000313" key="7">
    <source>
        <dbReference type="Proteomes" id="UP000272003"/>
    </source>
</evidence>
<sequence>MKAIELVNQFEKFAPKNIAVDGDPIGLQIGNLDQDVSKVLVTLDVRPEVVKEAIDKGCNMIFSHHPLMFRPAKNLDLSNPQNKMYADIIKHDIVVYSAHTNLDNAEGGMNDWLAEAMDLRNVEGLVDQGEYLGHEYYMGRIGELKEATTVLDFAKKCKEYFNVDGLRLVSHELDHPVKRVAVLGGDGGKFYSIAKQKKADVYVTGDVYYHVGHDMIANHMSVVDPGHHIESICKPYLAEMFKEWAKEFDWSVDVIESNINTDPYLFI</sequence>
<dbReference type="AlphaFoldDB" id="A0A387AT58"/>